<feature type="compositionally biased region" description="Basic and acidic residues" evidence="1">
    <location>
        <begin position="53"/>
        <end position="64"/>
    </location>
</feature>
<keyword evidence="3" id="KW-0614">Plasmid</keyword>
<protein>
    <recommendedName>
        <fullName evidence="5">Cell surface protein</fullName>
    </recommendedName>
</protein>
<evidence type="ECO:0000256" key="1">
    <source>
        <dbReference type="SAM" id="MobiDB-lite"/>
    </source>
</evidence>
<evidence type="ECO:0000313" key="4">
    <source>
        <dbReference type="Proteomes" id="UP000269226"/>
    </source>
</evidence>
<feature type="signal peptide" evidence="2">
    <location>
        <begin position="1"/>
        <end position="26"/>
    </location>
</feature>
<accession>A0A2Z5Y4U2</accession>
<reference evidence="3 4" key="1">
    <citation type="submission" date="2018-01" db="EMBL/GenBank/DDBJ databases">
        <title>Whole genome sequence of Melissococcus plutonius DAT561.</title>
        <authorList>
            <person name="Okumura K."/>
            <person name="Takamatsu D."/>
            <person name="Okura M."/>
        </authorList>
    </citation>
    <scope>NUCLEOTIDE SEQUENCE [LARGE SCALE GENOMIC DNA]</scope>
    <source>
        <strain evidence="3 4">DAT561</strain>
        <plasmid evidence="4">pmp1 dat561 dna</plasmid>
    </source>
</reference>
<evidence type="ECO:0000256" key="2">
    <source>
        <dbReference type="SAM" id="SignalP"/>
    </source>
</evidence>
<proteinExistence type="predicted"/>
<dbReference type="AlphaFoldDB" id="A0A2Z5Y4U2"/>
<keyword evidence="2" id="KW-0732">Signal</keyword>
<feature type="region of interest" description="Disordered" evidence="1">
    <location>
        <begin position="36"/>
        <end position="72"/>
    </location>
</feature>
<evidence type="ECO:0000313" key="3">
    <source>
        <dbReference type="EMBL" id="BBC61811.1"/>
    </source>
</evidence>
<name>A0A2Z5Y4U2_9ENTE</name>
<dbReference type="EMBL" id="AP018493">
    <property type="protein sequence ID" value="BBC61811.1"/>
    <property type="molecule type" value="Genomic_DNA"/>
</dbReference>
<geneLocation type="plasmid" evidence="4">
    <name>pmp1 dat561 dna</name>
</geneLocation>
<dbReference type="RefSeq" id="WP_232048053.1">
    <property type="nucleotide sequence ID" value="NZ_AP018493.1"/>
</dbReference>
<dbReference type="Proteomes" id="UP000269226">
    <property type="component" value="Plasmid pMP1"/>
</dbReference>
<feature type="chain" id="PRO_5016355899" description="Cell surface protein" evidence="2">
    <location>
        <begin position="27"/>
        <end position="760"/>
    </location>
</feature>
<feature type="compositionally biased region" description="Polar residues" evidence="1">
    <location>
        <begin position="36"/>
        <end position="49"/>
    </location>
</feature>
<gene>
    <name evidence="3" type="ORF">DAT561_p1109</name>
</gene>
<organism evidence="3 4">
    <name type="scientific">Melissococcus plutonius</name>
    <dbReference type="NCBI Taxonomy" id="33970"/>
    <lineage>
        <taxon>Bacteria</taxon>
        <taxon>Bacillati</taxon>
        <taxon>Bacillota</taxon>
        <taxon>Bacilli</taxon>
        <taxon>Lactobacillales</taxon>
        <taxon>Enterococcaceae</taxon>
        <taxon>Melissococcus</taxon>
    </lineage>
</organism>
<dbReference type="GeneID" id="39499302"/>
<sequence length="760" mass="84459">MNFLRHYFIIGWSCLLVNLFALPVFATDESANLPNSSNVITPSVSNDLPNVSEKNELSKQKTDDSSIVSEENTQTKVQIEQSNEKLKISEEQQEKRATLSYTGQGTIDSPYQVYSIQDLIAVLKIDLPSGQTMQYIQLMNDIIYTSKEINYGSSSYLNIRQNTTIDGQGYALLYNRGSANTDSAHFRTGANNITVNYKNINFGNEQYTDNTWYGILKIDGNNVNFTVENINYTIANGCQPFYSQGSNNTLTIKGKNNFKSQTPKSNGTNGGEFAEGFGNITFAKDSVTTIYNDSSSSDGLFWARMNSSKMDVLVDDAAEVTIQSSKSYLFYMSSTGSLTVNPNSKFKVLYFKGNYGKSNFSLSSASRLTMTFNENAIGEFLSEDQNGQLRAQTTTIKLNQPNYVLFKNMANEGKSFLSSGTIQLNRIDISINKYPVDYIQNGQMQNLVDNIISGQSQTITTTNVSNANSIAYHAAVIVKNYSTEPTVEAGTSLINAKIDSYEPTTRKLDKAYYKIATDRLYSGKINTPAAQASIENPSDPSVVLDSVEVPIIYDGDVIQSGNSHIFNHLAPETYYIYMKVKDLGMDAHTEYVTTSHWVEDEVQVVSLINVAIPVQRLSFTSPASGEFGRKQNSQDLKILNQGNIPLNINLQSVVINNSEKNSVQLVKAFNMHQHELILNLSAQYSDQTEKAMTWGPLLPGEQSFVNQLALQPFWNETKSNADIYAEGDYSGPMDTAQQLDCSIRFSVSPIQQREGKVKSR</sequence>
<evidence type="ECO:0008006" key="5">
    <source>
        <dbReference type="Google" id="ProtNLM"/>
    </source>
</evidence>